<reference evidence="1" key="1">
    <citation type="submission" date="2018-10" db="EMBL/GenBank/DDBJ databases">
        <title>Hidden diversity of soil giant viruses.</title>
        <authorList>
            <person name="Schulz F."/>
            <person name="Alteio L."/>
            <person name="Goudeau D."/>
            <person name="Ryan E.M."/>
            <person name="Malmstrom R.R."/>
            <person name="Blanchard J."/>
            <person name="Woyke T."/>
        </authorList>
    </citation>
    <scope>NUCLEOTIDE SEQUENCE</scope>
    <source>
        <strain evidence="1">HAV1</strain>
    </source>
</reference>
<accession>A0A3G5A043</accession>
<name>A0A3G5A043_9VIRU</name>
<protein>
    <submittedName>
        <fullName evidence="1">Uncharacterized protein</fullName>
    </submittedName>
</protein>
<gene>
    <name evidence="1" type="ORF">Harvfovirus2_77</name>
</gene>
<organism evidence="1">
    <name type="scientific">Harvfovirus sp</name>
    <dbReference type="NCBI Taxonomy" id="2487768"/>
    <lineage>
        <taxon>Viruses</taxon>
        <taxon>Varidnaviria</taxon>
        <taxon>Bamfordvirae</taxon>
        <taxon>Nucleocytoviricota</taxon>
        <taxon>Megaviricetes</taxon>
        <taxon>Imitervirales</taxon>
        <taxon>Mimiviridae</taxon>
        <taxon>Klosneuvirinae</taxon>
    </lineage>
</organism>
<sequence>MNRKELTIRQLQCSHLSALVTALKTLNDPNVFDQEFWILKSPLPKNMYAIPYVFISKFDPDVPPSDKTNPFRYAYIGVGHPTVPNLTIRPYFKNPHSLNGIIYDDCKRFVPCQGTVFGFLSDLSRSLKRKVQRGDLEKGYGRLTELFSDMYLFCELPVGKTLMENTRVKFVDVQNYSADFPDEKSQRREAPVKPKLSYIGDMENVAAASTKKWLDVLKKY</sequence>
<evidence type="ECO:0000313" key="1">
    <source>
        <dbReference type="EMBL" id="AYV80547.1"/>
    </source>
</evidence>
<dbReference type="EMBL" id="MK072244">
    <property type="protein sequence ID" value="AYV80547.1"/>
    <property type="molecule type" value="Genomic_DNA"/>
</dbReference>
<proteinExistence type="predicted"/>